<evidence type="ECO:0000259" key="2">
    <source>
        <dbReference type="PROSITE" id="PS50222"/>
    </source>
</evidence>
<dbReference type="OrthoDB" id="434776at2759"/>
<feature type="region of interest" description="Disordered" evidence="1">
    <location>
        <begin position="461"/>
        <end position="487"/>
    </location>
</feature>
<dbReference type="GO" id="GO:0005509">
    <property type="term" value="F:calcium ion binding"/>
    <property type="evidence" value="ECO:0007669"/>
    <property type="project" value="InterPro"/>
</dbReference>
<gene>
    <name evidence="3" type="ORF">C1SCF055_LOCUS32245</name>
</gene>
<evidence type="ECO:0000256" key="1">
    <source>
        <dbReference type="SAM" id="MobiDB-lite"/>
    </source>
</evidence>
<protein>
    <recommendedName>
        <fullName evidence="2">EF-hand domain-containing protein</fullName>
    </recommendedName>
</protein>
<evidence type="ECO:0000313" key="5">
    <source>
        <dbReference type="Proteomes" id="UP001152797"/>
    </source>
</evidence>
<feature type="region of interest" description="Disordered" evidence="1">
    <location>
        <begin position="648"/>
        <end position="667"/>
    </location>
</feature>
<dbReference type="InterPro" id="IPR036213">
    <property type="entry name" value="Calpain_III_sf"/>
</dbReference>
<comment type="caution">
    <text evidence="3">The sequence shown here is derived from an EMBL/GenBank/DDBJ whole genome shotgun (WGS) entry which is preliminary data.</text>
</comment>
<organism evidence="3">
    <name type="scientific">Cladocopium goreaui</name>
    <dbReference type="NCBI Taxonomy" id="2562237"/>
    <lineage>
        <taxon>Eukaryota</taxon>
        <taxon>Sar</taxon>
        <taxon>Alveolata</taxon>
        <taxon>Dinophyceae</taxon>
        <taxon>Suessiales</taxon>
        <taxon>Symbiodiniaceae</taxon>
        <taxon>Cladocopium</taxon>
    </lineage>
</organism>
<evidence type="ECO:0000313" key="3">
    <source>
        <dbReference type="EMBL" id="CAI4006621.1"/>
    </source>
</evidence>
<reference evidence="4 5" key="2">
    <citation type="submission" date="2024-05" db="EMBL/GenBank/DDBJ databases">
        <authorList>
            <person name="Chen Y."/>
            <person name="Shah S."/>
            <person name="Dougan E. K."/>
            <person name="Thang M."/>
            <person name="Chan C."/>
        </authorList>
    </citation>
    <scope>NUCLEOTIDE SEQUENCE [LARGE SCALE GENOMIC DNA]</scope>
</reference>
<feature type="compositionally biased region" description="Basic and acidic residues" evidence="1">
    <location>
        <begin position="469"/>
        <end position="480"/>
    </location>
</feature>
<keyword evidence="5" id="KW-1185">Reference proteome</keyword>
<accession>A0A9P1DA92</accession>
<sequence length="834" mass="92465">MDMLWSGSLQARLRFWAKEIQAAVQVRQAEGLEKVVSGASRLVERSRKALEIFRSKTGVNKVPDVAIRTLERDIRSLQLVLPGGRDLANVHDATAQIERVLGAVERYAAELPEVIARAEAQIPKGLNPQLVEEARYCQQDYAQTVEALEHAISSPMEPGEELKRVLIEARLAGAPMELIDRGFTRLEKKFPELLHYTKTELELLVAKQEADDIQELSAEGRFLRLQDAADAAKLLVPRLEKSILEEVEDISMALAAERSFVMAVKEAKDIIAGLPMSPEDVHIRVIRLGHAIQACQMSAQEEAKKGLPEAMELQGLLEEEAERRQKVLDEALALAAERGTPLKDLLISITAARQASVTPDLLQEPYARLRKKKLDFVTSALRNACSNGKYALAYALYHRGLALKAGEERNGGEWRSGAIQGEINRLRTDVSIVKGEFLIETSGGAFGTSTWRKNPCYVVRSTGSTAPEKPPEKTRMDSKQTRKTFSKSSATGVRVSIALAEAGDFPASMALHVVKNNKDVHEAGAAHMLMPGFDVVASSHEDDDIPNCEFDLPPSSQPYFIVPSAAKGELGAFRIIITATEGVEVIRIPGNFREPRQSNQSFKLKWLQERPFNLFMGGGRFKSKAPMLSWYRNPQFRVSMRQPQAVAGATESMAPERGKTPPPTMTARPETVQLAMRPNTAPTTPSGNGLRPEKVDKAQLRAVFDSVDTQQNGMVNKRELIKAIRRDAKMAEFFGLPMEIRQEDGSRDEMEKLFQSILEGKKIYEARYLTDSGPKLKGLEAHSKIACHWYQKERLVATTSEILTYDSIPTMLAALGTENLLPGMDQAAPRSSER</sequence>
<dbReference type="EMBL" id="CAMXCT020003868">
    <property type="protein sequence ID" value="CAL1159996.1"/>
    <property type="molecule type" value="Genomic_DNA"/>
</dbReference>
<evidence type="ECO:0000313" key="4">
    <source>
        <dbReference type="EMBL" id="CAL4793933.1"/>
    </source>
</evidence>
<feature type="domain" description="EF-hand" evidence="2">
    <location>
        <begin position="695"/>
        <end position="730"/>
    </location>
</feature>
<dbReference type="EMBL" id="CAMXCT010003868">
    <property type="protein sequence ID" value="CAI4006621.1"/>
    <property type="molecule type" value="Genomic_DNA"/>
</dbReference>
<dbReference type="InterPro" id="IPR002048">
    <property type="entry name" value="EF_hand_dom"/>
</dbReference>
<proteinExistence type="predicted"/>
<dbReference type="PROSITE" id="PS50222">
    <property type="entry name" value="EF_HAND_2"/>
    <property type="match status" value="1"/>
</dbReference>
<reference evidence="3" key="1">
    <citation type="submission" date="2022-10" db="EMBL/GenBank/DDBJ databases">
        <authorList>
            <person name="Chen Y."/>
            <person name="Dougan E. K."/>
            <person name="Chan C."/>
            <person name="Rhodes N."/>
            <person name="Thang M."/>
        </authorList>
    </citation>
    <scope>NUCLEOTIDE SEQUENCE</scope>
</reference>
<dbReference type="Proteomes" id="UP001152797">
    <property type="component" value="Unassembled WGS sequence"/>
</dbReference>
<name>A0A9P1DA92_9DINO</name>
<dbReference type="EMBL" id="CAMXCT030003868">
    <property type="protein sequence ID" value="CAL4793933.1"/>
    <property type="molecule type" value="Genomic_DNA"/>
</dbReference>
<dbReference type="SUPFAM" id="SSF49758">
    <property type="entry name" value="Calpain large subunit, middle domain (domain III)"/>
    <property type="match status" value="1"/>
</dbReference>
<dbReference type="AlphaFoldDB" id="A0A9P1DA92"/>